<keyword evidence="13" id="KW-0479">Metal-binding</keyword>
<dbReference type="GO" id="GO:0006672">
    <property type="term" value="P:ceramide metabolic process"/>
    <property type="evidence" value="ECO:0007669"/>
    <property type="project" value="InterPro"/>
</dbReference>
<evidence type="ECO:0000256" key="11">
    <source>
        <dbReference type="ARBA" id="ARBA00048323"/>
    </source>
</evidence>
<evidence type="ECO:0000256" key="8">
    <source>
        <dbReference type="ARBA" id="ARBA00022989"/>
    </source>
</evidence>
<dbReference type="GO" id="GO:0046512">
    <property type="term" value="P:sphingosine biosynthetic process"/>
    <property type="evidence" value="ECO:0007669"/>
    <property type="project" value="UniProtKB-ARBA"/>
</dbReference>
<evidence type="ECO:0000256" key="1">
    <source>
        <dbReference type="ARBA" id="ARBA00004141"/>
    </source>
</evidence>
<comment type="pathway">
    <text evidence="3">Sphingolipid metabolism.</text>
</comment>
<name>A0A8W4FF48_PIG</name>
<dbReference type="GeneTree" id="ENSGT01070000256989"/>
<feature type="binding site" evidence="13">
    <location>
        <position position="33"/>
    </location>
    <ligand>
        <name>Ca(2+)</name>
        <dbReference type="ChEBI" id="CHEBI:29108"/>
    </ligand>
</feature>
<dbReference type="Pfam" id="PF05875">
    <property type="entry name" value="Ceramidase"/>
    <property type="match status" value="1"/>
</dbReference>
<dbReference type="Ensembl" id="ENSSSCT00000095609.1">
    <property type="protein sequence ID" value="ENSSSCP00000076936.1"/>
    <property type="gene ID" value="ENSSSCG00000054340.1"/>
</dbReference>
<evidence type="ECO:0000256" key="2">
    <source>
        <dbReference type="ARBA" id="ARBA00004760"/>
    </source>
</evidence>
<dbReference type="GlyGen" id="A0A8W4FF48">
    <property type="glycosylation" value="1 site"/>
</dbReference>
<dbReference type="GO" id="GO:0046872">
    <property type="term" value="F:metal ion binding"/>
    <property type="evidence" value="ECO:0007669"/>
    <property type="project" value="UniProtKB-KW"/>
</dbReference>
<protein>
    <recommendedName>
        <fullName evidence="14">Alkaline ceramidase</fullName>
        <ecNumber evidence="14">3.5.1.-</ecNumber>
    </recommendedName>
</protein>
<dbReference type="GO" id="GO:0016020">
    <property type="term" value="C:membrane"/>
    <property type="evidence" value="ECO:0007669"/>
    <property type="project" value="UniProtKB-SubCell"/>
</dbReference>
<comment type="catalytic activity">
    <reaction evidence="12">
        <text>an N-acylsphinganine + H2O = sphinganine + a fatty acid</text>
        <dbReference type="Rhea" id="RHEA:33551"/>
        <dbReference type="ChEBI" id="CHEBI:15377"/>
        <dbReference type="ChEBI" id="CHEBI:28868"/>
        <dbReference type="ChEBI" id="CHEBI:31488"/>
        <dbReference type="ChEBI" id="CHEBI:57817"/>
    </reaction>
    <physiologicalReaction direction="left-to-right" evidence="12">
        <dbReference type="Rhea" id="RHEA:33552"/>
    </physiologicalReaction>
</comment>
<reference evidence="15" key="1">
    <citation type="journal article" date="2020" name="Gigascience">
        <title>An improved pig reference genome sequence to enable pig genetics and genomics research.</title>
        <authorList>
            <person name="Warr A."/>
            <person name="Affara N."/>
            <person name="Aken B."/>
            <person name="Beiki H."/>
            <person name="Bickhart D.M."/>
            <person name="Billis K."/>
            <person name="Chow W."/>
            <person name="Eory L."/>
            <person name="Finlayson H.A."/>
            <person name="Flicek P."/>
            <person name="Giron C.G."/>
            <person name="Griffin D.K."/>
            <person name="Hall R."/>
            <person name="Hannum G."/>
            <person name="Hourlier T."/>
            <person name="Howe K."/>
            <person name="Hume D.A."/>
            <person name="Izuogu O."/>
            <person name="Kim K."/>
            <person name="Koren S."/>
            <person name="Liu H."/>
            <person name="Manchanda N."/>
            <person name="Martin F.J."/>
            <person name="Nonneman D.J."/>
            <person name="O'Connor R.E."/>
            <person name="Phillippy A.M."/>
            <person name="Rohrer G.A."/>
            <person name="Rosen B.D."/>
            <person name="Rund L.A."/>
            <person name="Sargent C.A."/>
            <person name="Schook L.B."/>
            <person name="Schroeder S.G."/>
            <person name="Schwartz A.S."/>
            <person name="Skinner B.M."/>
            <person name="Talbot R."/>
            <person name="Tseng E."/>
            <person name="Tuggle C.K."/>
            <person name="Watson M."/>
            <person name="Smith T.P.L."/>
            <person name="Archibald A.L."/>
        </authorList>
    </citation>
    <scope>NUCLEOTIDE SEQUENCE [LARGE SCALE GENOMIC DNA]</scope>
    <source>
        <strain evidence="15">Duroc</strain>
    </source>
</reference>
<evidence type="ECO:0000256" key="13">
    <source>
        <dbReference type="PIRSR" id="PIRSR608901-1"/>
    </source>
</evidence>
<organism evidence="15 16">
    <name type="scientific">Sus scrofa</name>
    <name type="common">Pig</name>
    <dbReference type="NCBI Taxonomy" id="9823"/>
    <lineage>
        <taxon>Eukaryota</taxon>
        <taxon>Metazoa</taxon>
        <taxon>Chordata</taxon>
        <taxon>Craniata</taxon>
        <taxon>Vertebrata</taxon>
        <taxon>Euteleostomi</taxon>
        <taxon>Mammalia</taxon>
        <taxon>Eutheria</taxon>
        <taxon>Laurasiatheria</taxon>
        <taxon>Artiodactyla</taxon>
        <taxon>Suina</taxon>
        <taxon>Suidae</taxon>
        <taxon>Sus</taxon>
    </lineage>
</organism>
<evidence type="ECO:0000256" key="6">
    <source>
        <dbReference type="ARBA" id="ARBA00022801"/>
    </source>
</evidence>
<reference evidence="15" key="3">
    <citation type="submission" date="2025-09" db="UniProtKB">
        <authorList>
            <consortium name="Ensembl"/>
        </authorList>
    </citation>
    <scope>IDENTIFICATION</scope>
</reference>
<comment type="subcellular location">
    <subcellularLocation>
        <location evidence="1">Membrane</location>
        <topology evidence="1">Multi-pass membrane protein</topology>
    </subcellularLocation>
</comment>
<keyword evidence="8" id="KW-1133">Transmembrane helix</keyword>
<keyword evidence="6 14" id="KW-0378">Hydrolase</keyword>
<comment type="function">
    <text evidence="14">Hydrolyzes the sphingolipid ceramide into sphingosine and free fatty acid.</text>
</comment>
<feature type="binding site" evidence="13">
    <location>
        <position position="24"/>
    </location>
    <ligand>
        <name>Ca(2+)</name>
        <dbReference type="ChEBI" id="CHEBI:29108"/>
    </ligand>
</feature>
<dbReference type="AlphaFoldDB" id="A0A8W4FF48"/>
<evidence type="ECO:0000256" key="14">
    <source>
        <dbReference type="RuleBase" id="RU364079"/>
    </source>
</evidence>
<comment type="catalytic activity">
    <reaction evidence="10">
        <text>N-(9Z-octadecenoyl)-sphing-4-enine + H2O = sphing-4-enine + (9Z)-octadecenoate</text>
        <dbReference type="Rhea" id="RHEA:41299"/>
        <dbReference type="ChEBI" id="CHEBI:15377"/>
        <dbReference type="ChEBI" id="CHEBI:30823"/>
        <dbReference type="ChEBI" id="CHEBI:57756"/>
        <dbReference type="ChEBI" id="CHEBI:77996"/>
    </reaction>
    <physiologicalReaction direction="left-to-right" evidence="10">
        <dbReference type="Rhea" id="RHEA:41300"/>
    </physiologicalReaction>
</comment>
<sequence length="76" mass="8284">MGPSATGGTGAPTPTSMLDQCKGNYLVTWYIAESWNRVSNLIIITPPIFGAFQSVKRWTGKNSQQLTAVVIYVLHV</sequence>
<proteinExistence type="inferred from homology"/>
<comment type="catalytic activity">
    <reaction evidence="11">
        <text>an N-acylsphing-4-enine + H2O = sphing-4-enine + a fatty acid</text>
        <dbReference type="Rhea" id="RHEA:20856"/>
        <dbReference type="ChEBI" id="CHEBI:15377"/>
        <dbReference type="ChEBI" id="CHEBI:28868"/>
        <dbReference type="ChEBI" id="CHEBI:52639"/>
        <dbReference type="ChEBI" id="CHEBI:57756"/>
        <dbReference type="EC" id="3.5.1.23"/>
    </reaction>
    <physiologicalReaction direction="left-to-right" evidence="11">
        <dbReference type="Rhea" id="RHEA:20857"/>
    </physiologicalReaction>
</comment>
<keyword evidence="16" id="KW-1185">Reference proteome</keyword>
<keyword evidence="13" id="KW-0106">Calcium</keyword>
<evidence type="ECO:0000256" key="12">
    <source>
        <dbReference type="ARBA" id="ARBA00049511"/>
    </source>
</evidence>
<accession>A0A8W4FF48</accession>
<keyword evidence="7" id="KW-0746">Sphingolipid metabolism</keyword>
<dbReference type="PANTHER" id="PTHR46187">
    <property type="entry name" value="ALKALINE CERAMIDASE 3"/>
    <property type="match status" value="1"/>
</dbReference>
<comment type="pathway">
    <text evidence="2">Lipid metabolism; sphingolipid metabolism.</text>
</comment>
<dbReference type="Proteomes" id="UP000008227">
    <property type="component" value="Chromosome 18"/>
</dbReference>
<dbReference type="PANTHER" id="PTHR46187:SF3">
    <property type="entry name" value="ALKALINE CERAMIDASE 3"/>
    <property type="match status" value="1"/>
</dbReference>
<feature type="binding site" evidence="13">
    <location>
        <position position="19"/>
    </location>
    <ligand>
        <name>Ca(2+)</name>
        <dbReference type="ChEBI" id="CHEBI:29108"/>
    </ligand>
</feature>
<keyword evidence="5" id="KW-0812">Transmembrane</keyword>
<dbReference type="GO" id="GO:0017040">
    <property type="term" value="F:N-acylsphingosine amidohydrolase activity"/>
    <property type="evidence" value="ECO:0007669"/>
    <property type="project" value="UniProtKB-EC"/>
</dbReference>
<evidence type="ECO:0000256" key="3">
    <source>
        <dbReference type="ARBA" id="ARBA00004991"/>
    </source>
</evidence>
<evidence type="ECO:0000256" key="5">
    <source>
        <dbReference type="ARBA" id="ARBA00022692"/>
    </source>
</evidence>
<evidence type="ECO:0000313" key="16">
    <source>
        <dbReference type="Proteomes" id="UP000008227"/>
    </source>
</evidence>
<evidence type="ECO:0000256" key="4">
    <source>
        <dbReference type="ARBA" id="ARBA00009780"/>
    </source>
</evidence>
<evidence type="ECO:0000313" key="15">
    <source>
        <dbReference type="Ensembl" id="ENSSSCP00000076936.1"/>
    </source>
</evidence>
<dbReference type="EC" id="3.5.1.-" evidence="14"/>
<evidence type="ECO:0000256" key="9">
    <source>
        <dbReference type="ARBA" id="ARBA00023136"/>
    </source>
</evidence>
<keyword evidence="14" id="KW-0443">Lipid metabolism</keyword>
<dbReference type="InterPro" id="IPR008901">
    <property type="entry name" value="ACER"/>
</dbReference>
<evidence type="ECO:0000256" key="10">
    <source>
        <dbReference type="ARBA" id="ARBA00047401"/>
    </source>
</evidence>
<reference evidence="15" key="2">
    <citation type="submission" date="2025-08" db="UniProtKB">
        <authorList>
            <consortium name="Ensembl"/>
        </authorList>
    </citation>
    <scope>IDENTIFICATION</scope>
</reference>
<evidence type="ECO:0000256" key="7">
    <source>
        <dbReference type="ARBA" id="ARBA00022919"/>
    </source>
</evidence>
<comment type="similarity">
    <text evidence="4 14">Belongs to the alkaline ceramidase family.</text>
</comment>
<keyword evidence="9" id="KW-0472">Membrane</keyword>